<dbReference type="Proteomes" id="UP001152561">
    <property type="component" value="Unassembled WGS sequence"/>
</dbReference>
<gene>
    <name evidence="2" type="ORF">K7X08_016734</name>
</gene>
<organism evidence="2 3">
    <name type="scientific">Anisodus acutangulus</name>
    <dbReference type="NCBI Taxonomy" id="402998"/>
    <lineage>
        <taxon>Eukaryota</taxon>
        <taxon>Viridiplantae</taxon>
        <taxon>Streptophyta</taxon>
        <taxon>Embryophyta</taxon>
        <taxon>Tracheophyta</taxon>
        <taxon>Spermatophyta</taxon>
        <taxon>Magnoliopsida</taxon>
        <taxon>eudicotyledons</taxon>
        <taxon>Gunneridae</taxon>
        <taxon>Pentapetalae</taxon>
        <taxon>asterids</taxon>
        <taxon>lamiids</taxon>
        <taxon>Solanales</taxon>
        <taxon>Solanaceae</taxon>
        <taxon>Solanoideae</taxon>
        <taxon>Hyoscyameae</taxon>
        <taxon>Anisodus</taxon>
    </lineage>
</organism>
<sequence>MASQFEFYDQAKSQVEASQKAICVATTKAPPTSEVLSHSTCPTSSTVPPASSADPTSSAVPSASRAPPSTSLLAFNRETFHEFARMTELEKMGATDDLVAVRSELAWVREDIYALKVRDGVFPKNATEAPTVDLKVVAAPVMSLLEDDSLP</sequence>
<evidence type="ECO:0000313" key="2">
    <source>
        <dbReference type="EMBL" id="KAJ8541868.1"/>
    </source>
</evidence>
<evidence type="ECO:0000313" key="3">
    <source>
        <dbReference type="Proteomes" id="UP001152561"/>
    </source>
</evidence>
<name>A0A9Q1LTZ7_9SOLA</name>
<evidence type="ECO:0000256" key="1">
    <source>
        <dbReference type="SAM" id="MobiDB-lite"/>
    </source>
</evidence>
<protein>
    <submittedName>
        <fullName evidence="2">Uncharacterized protein</fullName>
    </submittedName>
</protein>
<dbReference type="AlphaFoldDB" id="A0A9Q1LTZ7"/>
<comment type="caution">
    <text evidence="2">The sequence shown here is derived from an EMBL/GenBank/DDBJ whole genome shotgun (WGS) entry which is preliminary data.</text>
</comment>
<reference evidence="3" key="1">
    <citation type="journal article" date="2023" name="Proc. Natl. Acad. Sci. U.S.A.">
        <title>Genomic and structural basis for evolution of tropane alkaloid biosynthesis.</title>
        <authorList>
            <person name="Wanga Y.-J."/>
            <person name="Taina T."/>
            <person name="Yua J.-Y."/>
            <person name="Lia J."/>
            <person name="Xua B."/>
            <person name="Chenc J."/>
            <person name="D'Auriad J.C."/>
            <person name="Huanga J.-P."/>
            <person name="Huanga S.-X."/>
        </authorList>
    </citation>
    <scope>NUCLEOTIDE SEQUENCE [LARGE SCALE GENOMIC DNA]</scope>
    <source>
        <strain evidence="3">cv. KIB-2019</strain>
    </source>
</reference>
<proteinExistence type="predicted"/>
<keyword evidence="3" id="KW-1185">Reference proteome</keyword>
<feature type="region of interest" description="Disordered" evidence="1">
    <location>
        <begin position="28"/>
        <end position="71"/>
    </location>
</feature>
<dbReference type="EMBL" id="JAJAGQ010000015">
    <property type="protein sequence ID" value="KAJ8541868.1"/>
    <property type="molecule type" value="Genomic_DNA"/>
</dbReference>
<feature type="compositionally biased region" description="Low complexity" evidence="1">
    <location>
        <begin position="37"/>
        <end position="71"/>
    </location>
</feature>
<accession>A0A9Q1LTZ7</accession>